<sequence>MVVHTEIIQTSNLELAKRILSEEHEISGEIFWSLLFWKMPELFFLSVSKSTQISKEQLSNSLNKIILNDFRDAFNSIIIILAKLTDLIEIQTILPNESNSLNNTSIPNLTEVIFLYTTIIYTIFPYFNEEISLTESQGIQLLPLLSKAKKTANKFSLIYKDLDRIIEKISQIHEIKRGLLKGVLSGIANQITQVPIIKQLTFE</sequence>
<evidence type="ECO:0000313" key="2">
    <source>
        <dbReference type="EMBL" id="PPS93674.1"/>
    </source>
</evidence>
<reference evidence="2 3" key="3">
    <citation type="submission" date="2017-10" db="EMBL/GenBank/DDBJ databases">
        <title>Consistent, comparative and evidence-based genome annotation and re-annotation for the closely-related species, Cryptosporidium parvum, C. hominis and C. tyzzeri.</title>
        <authorList>
            <person name="Baptista R.P."/>
            <person name="Li Y."/>
            <person name="Sateriale A."/>
            <person name="Striepen B."/>
            <person name="Kissinger J.C."/>
        </authorList>
    </citation>
    <scope>NUCLEOTIDE SEQUENCE [LARGE SCALE GENOMIC DNA]</scope>
    <source>
        <strain evidence="2">30976</strain>
    </source>
</reference>
<dbReference type="VEuPathDB" id="CryptoDB:CHUDEA3_2660"/>
<name>A0A0S4TEC6_CRYHO</name>
<dbReference type="Proteomes" id="UP000199752">
    <property type="component" value="Chromosome 3"/>
</dbReference>
<dbReference type="VEuPathDB" id="CryptoDB:ChTU502y2012_401g0340"/>
<dbReference type="VEuPathDB" id="CryptoDB:GY17_00002492"/>
<evidence type="ECO:0000313" key="1">
    <source>
        <dbReference type="EMBL" id="CUV05174.1"/>
    </source>
</evidence>
<protein>
    <submittedName>
        <fullName evidence="1">Uncharacterized protein</fullName>
    </submittedName>
</protein>
<proteinExistence type="predicted"/>
<keyword evidence="3" id="KW-1185">Reference proteome</keyword>
<dbReference type="AlphaFoldDB" id="A0A0S4TEC6"/>
<dbReference type="EMBL" id="LN877949">
    <property type="protein sequence ID" value="CUV05174.1"/>
    <property type="molecule type" value="Genomic_DNA"/>
</dbReference>
<organism evidence="1">
    <name type="scientific">Cryptosporidium hominis</name>
    <dbReference type="NCBI Taxonomy" id="237895"/>
    <lineage>
        <taxon>Eukaryota</taxon>
        <taxon>Sar</taxon>
        <taxon>Alveolata</taxon>
        <taxon>Apicomplexa</taxon>
        <taxon>Conoidasida</taxon>
        <taxon>Coccidia</taxon>
        <taxon>Eucoccidiorida</taxon>
        <taxon>Eimeriorina</taxon>
        <taxon>Cryptosporidiidae</taxon>
        <taxon>Cryptosporidium</taxon>
    </lineage>
</organism>
<evidence type="ECO:0000313" key="3">
    <source>
        <dbReference type="Proteomes" id="UP001429100"/>
    </source>
</evidence>
<dbReference type="EMBL" id="JTAI01000031">
    <property type="protein sequence ID" value="PPS93674.1"/>
    <property type="molecule type" value="Genomic_DNA"/>
</dbReference>
<gene>
    <name evidence="1" type="ORF">CHUDEA3_2660</name>
    <name evidence="2" type="ORF">GY17_00002492</name>
</gene>
<dbReference type="OrthoDB" id="340568at2759"/>
<reference evidence="1" key="2">
    <citation type="submission" date="2015-08" db="EMBL/GenBank/DDBJ databases">
        <authorList>
            <person name="Babu N.S."/>
            <person name="Beckwith C.J."/>
            <person name="Beseler K.G."/>
            <person name="Brison A."/>
            <person name="Carone J.V."/>
            <person name="Caskin T.P."/>
            <person name="Diamond M."/>
            <person name="Durham M.E."/>
            <person name="Foxe J.M."/>
            <person name="Go M."/>
            <person name="Henderson B.A."/>
            <person name="Jones I.B."/>
            <person name="McGettigan J.A."/>
            <person name="Micheletti S.J."/>
            <person name="Nasrallah M.E."/>
            <person name="Ortiz D."/>
            <person name="Piller C.R."/>
            <person name="Privatt S.R."/>
            <person name="Schneider S.L."/>
            <person name="Sharp S."/>
            <person name="Smith T.C."/>
            <person name="Stanton J.D."/>
            <person name="Ullery H.E."/>
            <person name="Wilson R.J."/>
            <person name="Serrano M.G."/>
            <person name="Buck G."/>
            <person name="Lee V."/>
            <person name="Wang Y."/>
            <person name="Carvalho R."/>
            <person name="Voegtly L."/>
            <person name="Shi R."/>
            <person name="Duckworth R."/>
            <person name="Johnson A."/>
            <person name="Loviza R."/>
            <person name="Walstead R."/>
            <person name="Shah Z."/>
            <person name="Kiflezghi M."/>
            <person name="Wade K."/>
            <person name="Ball S.L."/>
            <person name="Bradley K.W."/>
            <person name="Asai D.J."/>
            <person name="Bowman C.A."/>
            <person name="Russell D.A."/>
            <person name="Pope W.H."/>
            <person name="Jacobs-Sera D."/>
            <person name="Hendrix R.W."/>
            <person name="Hatfull G.F."/>
        </authorList>
    </citation>
    <scope>NUCLEOTIDE SEQUENCE [LARGE SCALE GENOMIC DNA]</scope>
</reference>
<dbReference type="Proteomes" id="UP001429100">
    <property type="component" value="Unassembled WGS sequence"/>
</dbReference>
<accession>A0A0S4TEC6</accession>
<reference evidence="2 3" key="1">
    <citation type="submission" date="2014-11" db="EMBL/GenBank/DDBJ databases">
        <title>Comparative genomic analysis of Cryptosporidium hominis reveals occurrence of genetic recombination in virulent subtypes.</title>
        <authorList>
            <person name="Guo Y."/>
            <person name="Tang K."/>
            <person name="Frace M."/>
            <person name="Li N."/>
            <person name="Roellig D.M."/>
            <person name="Sammons S."/>
            <person name="Knipe K."/>
            <person name="Rowe L."/>
            <person name="Feng Y."/>
            <person name="Xiao L."/>
        </authorList>
    </citation>
    <scope>NUCLEOTIDE SEQUENCE [LARGE SCALE GENOMIC DNA]</scope>
    <source>
        <strain evidence="2">30976</strain>
    </source>
</reference>